<evidence type="ECO:0000256" key="1">
    <source>
        <dbReference type="ARBA" id="ARBA00023125"/>
    </source>
</evidence>
<name>A0ABW1NQ43_9ACTN</name>
<keyword evidence="1" id="KW-0238">DNA-binding</keyword>
<protein>
    <submittedName>
        <fullName evidence="3">LuxR C-terminal-related transcriptional regulator</fullName>
    </submittedName>
</protein>
<dbReference type="InterPro" id="IPR039420">
    <property type="entry name" value="WalR-like"/>
</dbReference>
<dbReference type="RefSeq" id="WP_380759323.1">
    <property type="nucleotide sequence ID" value="NZ_JBHSRF010000059.1"/>
</dbReference>
<sequence length="523" mass="55145">AVRALAAARVKLEAGAPDAASGLLGVALAGPLDERQRARAALLHAEVVFTASRGNAAAPLLLDAARQLDRLDPAPARDTYLQAFSAAMFAGRLAVRDGGPRDVAAAVHAAPPGPGQARDPLLDGLAALFTAGAGAAAPALRRAVAVFLGNGVPAGEQPRRLWLASTAAMALWDGDAWRALADRHVALARDSGALAEMPLALNARVTVHLLEGEFDEAASLSAELRSITAATGLRITDHGALAIAAWRGREAEAEELTRTGSSEAASRGEGSGMTVADWTRAVLYNGLGRYDRARAAALRAVADAPAPGAASQWAPAELAEAAVRSGDRELASRAVELLARSAHAAPSDWALGIEARSRALVSGQGAAESLYREAIERLGRTRLRPDLARAHLLHGEWLRRERRRIEARRQLRTAHQMFTTMGMAAFADRAARELRATGETAQRRGGPAGGDLTPREGQIALLATTGLTNSEIGSRLFVSPRTVEYHLRKIFAKLDITSRSQLDRVLTGEVVRDAVVPDRGGCR</sequence>
<dbReference type="CDD" id="cd06170">
    <property type="entry name" value="LuxR_C_like"/>
    <property type="match status" value="1"/>
</dbReference>
<evidence type="ECO:0000313" key="3">
    <source>
        <dbReference type="EMBL" id="MFC6085316.1"/>
    </source>
</evidence>
<dbReference type="SMART" id="SM00421">
    <property type="entry name" value="HTH_LUXR"/>
    <property type="match status" value="1"/>
</dbReference>
<dbReference type="PRINTS" id="PR00038">
    <property type="entry name" value="HTHLUXR"/>
</dbReference>
<dbReference type="Proteomes" id="UP001596137">
    <property type="component" value="Unassembled WGS sequence"/>
</dbReference>
<proteinExistence type="predicted"/>
<dbReference type="InterPro" id="IPR000792">
    <property type="entry name" value="Tscrpt_reg_LuxR_C"/>
</dbReference>
<dbReference type="Gene3D" id="1.10.10.10">
    <property type="entry name" value="Winged helix-like DNA-binding domain superfamily/Winged helix DNA-binding domain"/>
    <property type="match status" value="1"/>
</dbReference>
<keyword evidence="4" id="KW-1185">Reference proteome</keyword>
<dbReference type="InterPro" id="IPR011990">
    <property type="entry name" value="TPR-like_helical_dom_sf"/>
</dbReference>
<dbReference type="PANTHER" id="PTHR43214">
    <property type="entry name" value="TWO-COMPONENT RESPONSE REGULATOR"/>
    <property type="match status" value="1"/>
</dbReference>
<feature type="non-terminal residue" evidence="3">
    <location>
        <position position="1"/>
    </location>
</feature>
<evidence type="ECO:0000313" key="4">
    <source>
        <dbReference type="Proteomes" id="UP001596137"/>
    </source>
</evidence>
<dbReference type="PANTHER" id="PTHR43214:SF42">
    <property type="entry name" value="TRANSCRIPTIONAL REGULATORY PROTEIN DESR"/>
    <property type="match status" value="1"/>
</dbReference>
<comment type="caution">
    <text evidence="3">The sequence shown here is derived from an EMBL/GenBank/DDBJ whole genome shotgun (WGS) entry which is preliminary data.</text>
</comment>
<dbReference type="SUPFAM" id="SSF46894">
    <property type="entry name" value="C-terminal effector domain of the bipartite response regulators"/>
    <property type="match status" value="1"/>
</dbReference>
<dbReference type="Gene3D" id="1.25.40.10">
    <property type="entry name" value="Tetratricopeptide repeat domain"/>
    <property type="match status" value="1"/>
</dbReference>
<dbReference type="EMBL" id="JBHSRF010000059">
    <property type="protein sequence ID" value="MFC6085316.1"/>
    <property type="molecule type" value="Genomic_DNA"/>
</dbReference>
<feature type="domain" description="HTH luxR-type" evidence="2">
    <location>
        <begin position="445"/>
        <end position="510"/>
    </location>
</feature>
<dbReference type="Pfam" id="PF00196">
    <property type="entry name" value="GerE"/>
    <property type="match status" value="1"/>
</dbReference>
<gene>
    <name evidence="3" type="ORF">ACFP1K_29410</name>
</gene>
<dbReference type="PROSITE" id="PS50043">
    <property type="entry name" value="HTH_LUXR_2"/>
    <property type="match status" value="1"/>
</dbReference>
<evidence type="ECO:0000259" key="2">
    <source>
        <dbReference type="PROSITE" id="PS50043"/>
    </source>
</evidence>
<organism evidence="3 4">
    <name type="scientific">Sphaerisporangium aureirubrum</name>
    <dbReference type="NCBI Taxonomy" id="1544736"/>
    <lineage>
        <taxon>Bacteria</taxon>
        <taxon>Bacillati</taxon>
        <taxon>Actinomycetota</taxon>
        <taxon>Actinomycetes</taxon>
        <taxon>Streptosporangiales</taxon>
        <taxon>Streptosporangiaceae</taxon>
        <taxon>Sphaerisporangium</taxon>
    </lineage>
</organism>
<dbReference type="InterPro" id="IPR036388">
    <property type="entry name" value="WH-like_DNA-bd_sf"/>
</dbReference>
<reference evidence="4" key="1">
    <citation type="journal article" date="2019" name="Int. J. Syst. Evol. Microbiol.">
        <title>The Global Catalogue of Microorganisms (GCM) 10K type strain sequencing project: providing services to taxonomists for standard genome sequencing and annotation.</title>
        <authorList>
            <consortium name="The Broad Institute Genomics Platform"/>
            <consortium name="The Broad Institute Genome Sequencing Center for Infectious Disease"/>
            <person name="Wu L."/>
            <person name="Ma J."/>
        </authorList>
    </citation>
    <scope>NUCLEOTIDE SEQUENCE [LARGE SCALE GENOMIC DNA]</scope>
    <source>
        <strain evidence="4">JCM 30346</strain>
    </source>
</reference>
<dbReference type="InterPro" id="IPR016032">
    <property type="entry name" value="Sig_transdc_resp-reg_C-effctor"/>
</dbReference>
<accession>A0ABW1NQ43</accession>
<dbReference type="SUPFAM" id="SSF48452">
    <property type="entry name" value="TPR-like"/>
    <property type="match status" value="1"/>
</dbReference>